<keyword evidence="6" id="KW-0449">Lipoprotein</keyword>
<evidence type="ECO:0000256" key="5">
    <source>
        <dbReference type="ARBA" id="ARBA00023136"/>
    </source>
</evidence>
<dbReference type="OrthoDB" id="9784230at2"/>
<proteinExistence type="inferred from homology"/>
<name>A0A1H1RB68_9ACTN</name>
<protein>
    <submittedName>
        <fullName evidence="9">Basic membrane protein A</fullName>
    </submittedName>
</protein>
<dbReference type="EMBL" id="LT629757">
    <property type="protein sequence ID" value="SDS33017.1"/>
    <property type="molecule type" value="Genomic_DNA"/>
</dbReference>
<evidence type="ECO:0000256" key="4">
    <source>
        <dbReference type="ARBA" id="ARBA00022729"/>
    </source>
</evidence>
<comment type="subcellular location">
    <subcellularLocation>
        <location evidence="1">Cell membrane</location>
        <topology evidence="1">Lipid-anchor</topology>
    </subcellularLocation>
</comment>
<evidence type="ECO:0000256" key="7">
    <source>
        <dbReference type="SAM" id="SignalP"/>
    </source>
</evidence>
<feature type="domain" description="ABC transporter substrate-binding protein PnrA-like" evidence="8">
    <location>
        <begin position="54"/>
        <end position="364"/>
    </location>
</feature>
<keyword evidence="4 7" id="KW-0732">Signal</keyword>
<evidence type="ECO:0000259" key="8">
    <source>
        <dbReference type="Pfam" id="PF02608"/>
    </source>
</evidence>
<dbReference type="GO" id="GO:0005886">
    <property type="term" value="C:plasma membrane"/>
    <property type="evidence" value="ECO:0007669"/>
    <property type="project" value="UniProtKB-SubCell"/>
</dbReference>
<evidence type="ECO:0000313" key="9">
    <source>
        <dbReference type="EMBL" id="SDS33017.1"/>
    </source>
</evidence>
<dbReference type="Gene3D" id="3.40.50.2300">
    <property type="match status" value="2"/>
</dbReference>
<dbReference type="InterPro" id="IPR003760">
    <property type="entry name" value="PnrA-like"/>
</dbReference>
<dbReference type="STRING" id="642780.SAMN04488570_1642"/>
<dbReference type="AlphaFoldDB" id="A0A1H1RB68"/>
<keyword evidence="3" id="KW-1003">Cell membrane</keyword>
<accession>A0A1H1RB68</accession>
<dbReference type="Pfam" id="PF02608">
    <property type="entry name" value="Bmp"/>
    <property type="match status" value="1"/>
</dbReference>
<evidence type="ECO:0000256" key="1">
    <source>
        <dbReference type="ARBA" id="ARBA00004193"/>
    </source>
</evidence>
<keyword evidence="5" id="KW-0472">Membrane</keyword>
<sequence>MRRFSKIAAVALVGSIALAGCGSNGSGSGGSGSSASAENDVCKSAKGDGPKIGMAYDVGGRGDQSFNDSAYKGLERSVDELSATCIEAKAAPDDNDNTRAERLRTLAEGGYNPVVAVGYLYSPAAAKVAAEYPDTDFAVVDGYSNALTGDKQLPNLSDLTFAEQEGSYLVGVAAALQTKSDHIGFVGGVNGALIQKFEAGYLAGAKSVTPDIKVDVQYLTEDQNDSKTGYENPAGGKDAASAMYEDGADVVYHAAGKSGLGVFQAATEAGDGKWAIGVDSDQYLTADKAQQPHILTSMLKRIDTAVFEEAKAFADDQVKAGFVTYDLKVDGVGYSTSGGFVDAYKDQIDAAAEKIKSGDITVPTDPKKVK</sequence>
<feature type="chain" id="PRO_5038464496" evidence="7">
    <location>
        <begin position="20"/>
        <end position="370"/>
    </location>
</feature>
<dbReference type="PANTHER" id="PTHR34296:SF2">
    <property type="entry name" value="ABC TRANSPORTER GUANOSINE-BINDING PROTEIN NUPN"/>
    <property type="match status" value="1"/>
</dbReference>
<keyword evidence="10" id="KW-1185">Reference proteome</keyword>
<gene>
    <name evidence="9" type="ORF">SAMN04488570_1642</name>
</gene>
<evidence type="ECO:0000256" key="6">
    <source>
        <dbReference type="ARBA" id="ARBA00023288"/>
    </source>
</evidence>
<evidence type="ECO:0000256" key="3">
    <source>
        <dbReference type="ARBA" id="ARBA00022475"/>
    </source>
</evidence>
<dbReference type="PROSITE" id="PS51257">
    <property type="entry name" value="PROKAR_LIPOPROTEIN"/>
    <property type="match status" value="1"/>
</dbReference>
<evidence type="ECO:0000313" key="10">
    <source>
        <dbReference type="Proteomes" id="UP000198859"/>
    </source>
</evidence>
<dbReference type="RefSeq" id="WP_091728258.1">
    <property type="nucleotide sequence ID" value="NZ_LT629757.1"/>
</dbReference>
<comment type="similarity">
    <text evidence="2">Belongs to the BMP lipoprotein family.</text>
</comment>
<dbReference type="PANTHER" id="PTHR34296">
    <property type="entry name" value="TRANSCRIPTIONAL ACTIVATOR PROTEIN MED"/>
    <property type="match status" value="1"/>
</dbReference>
<dbReference type="SUPFAM" id="SSF53822">
    <property type="entry name" value="Periplasmic binding protein-like I"/>
    <property type="match status" value="1"/>
</dbReference>
<evidence type="ECO:0000256" key="2">
    <source>
        <dbReference type="ARBA" id="ARBA00008610"/>
    </source>
</evidence>
<feature type="signal peptide" evidence="7">
    <location>
        <begin position="1"/>
        <end position="19"/>
    </location>
</feature>
<dbReference type="InterPro" id="IPR028082">
    <property type="entry name" value="Peripla_BP_I"/>
</dbReference>
<reference evidence="10" key="1">
    <citation type="submission" date="2016-10" db="EMBL/GenBank/DDBJ databases">
        <authorList>
            <person name="Varghese N."/>
            <person name="Submissions S."/>
        </authorList>
    </citation>
    <scope>NUCLEOTIDE SEQUENCE [LARGE SCALE GENOMIC DNA]</scope>
    <source>
        <strain evidence="10">DSM 22127</strain>
    </source>
</reference>
<dbReference type="CDD" id="cd06354">
    <property type="entry name" value="PBP1_PrnA-like"/>
    <property type="match status" value="1"/>
</dbReference>
<organism evidence="9 10">
    <name type="scientific">Nocardioides scoriae</name>
    <dbReference type="NCBI Taxonomy" id="642780"/>
    <lineage>
        <taxon>Bacteria</taxon>
        <taxon>Bacillati</taxon>
        <taxon>Actinomycetota</taxon>
        <taxon>Actinomycetes</taxon>
        <taxon>Propionibacteriales</taxon>
        <taxon>Nocardioidaceae</taxon>
        <taxon>Nocardioides</taxon>
    </lineage>
</organism>
<dbReference type="Proteomes" id="UP000198859">
    <property type="component" value="Chromosome I"/>
</dbReference>
<dbReference type="InterPro" id="IPR050957">
    <property type="entry name" value="BMP_lipoprotein"/>
</dbReference>